<dbReference type="Pfam" id="PF13704">
    <property type="entry name" value="Glyco_tranf_2_4"/>
    <property type="match status" value="1"/>
</dbReference>
<reference evidence="1 2" key="1">
    <citation type="journal article" date="2011" name="Stand. Genomic Sci.">
        <title>Complete genome sequence of Treponema succinifaciens type strain (6091).</title>
        <authorList>
            <person name="Han C."/>
            <person name="Gronow S."/>
            <person name="Teshima H."/>
            <person name="Lapidus A."/>
            <person name="Nolan M."/>
            <person name="Lucas S."/>
            <person name="Hammon N."/>
            <person name="Deshpande S."/>
            <person name="Cheng J.F."/>
            <person name="Zeytun A."/>
            <person name="Tapia R."/>
            <person name="Goodwin L."/>
            <person name="Pitluck S."/>
            <person name="Liolios K."/>
            <person name="Pagani I."/>
            <person name="Ivanova N."/>
            <person name="Mavromatis K."/>
            <person name="Mikhailova N."/>
            <person name="Huntemann M."/>
            <person name="Pati A."/>
            <person name="Chen A."/>
            <person name="Palaniappan K."/>
            <person name="Land M."/>
            <person name="Hauser L."/>
            <person name="Brambilla E.M."/>
            <person name="Rohde M."/>
            <person name="Goker M."/>
            <person name="Woyke T."/>
            <person name="Bristow J."/>
            <person name="Eisen J.A."/>
            <person name="Markowitz V."/>
            <person name="Hugenholtz P."/>
            <person name="Kyrpides N.C."/>
            <person name="Klenk H.P."/>
            <person name="Detter J.C."/>
        </authorList>
    </citation>
    <scope>NUCLEOTIDE SEQUENCE [LARGE SCALE GENOMIC DNA]</scope>
    <source>
        <strain evidence="2">ATCC 33096 / DSM 2489 / 6091</strain>
    </source>
</reference>
<name>F2NUU7_TRES6</name>
<accession>F2NUU7</accession>
<dbReference type="Proteomes" id="UP000006852">
    <property type="component" value="Chromosome"/>
</dbReference>
<dbReference type="eggNOG" id="COG1216">
    <property type="taxonomic scope" value="Bacteria"/>
</dbReference>
<dbReference type="GO" id="GO:0016740">
    <property type="term" value="F:transferase activity"/>
    <property type="evidence" value="ECO:0007669"/>
    <property type="project" value="UniProtKB-KW"/>
</dbReference>
<evidence type="ECO:0000313" key="1">
    <source>
        <dbReference type="EMBL" id="AEB13928.1"/>
    </source>
</evidence>
<evidence type="ECO:0000313" key="2">
    <source>
        <dbReference type="Proteomes" id="UP000006852"/>
    </source>
</evidence>
<proteinExistence type="predicted"/>
<dbReference type="OrthoDB" id="183314at2"/>
<keyword evidence="1" id="KW-0808">Transferase</keyword>
<keyword evidence="2" id="KW-1185">Reference proteome</keyword>
<dbReference type="RefSeq" id="WP_013701220.1">
    <property type="nucleotide sequence ID" value="NC_015385.1"/>
</dbReference>
<dbReference type="KEGG" id="tsu:Tresu_1008"/>
<sequence>MKIFAIMLVKNEADIVKSVILDAKTWADRIFIMDNGSTDGTWEIIQSLADDIVVPWKQDFRPYSNGLRADVFNEFRHEASDGDWWCFKLDADEFYYDNPKEFLAKIPKKYSLVAKQSLDYVLTTEDVEEYDFSGDFEKDKEHIMHLKNSCWSEPRFFRYRKSLKWNFDATSHYPKFAGLLAPELILVKHYQFRSPKQMQARLDLRNSLANKKDGICFRHVKETNYKELLADKKNCLLDNNDIKSHGGGYREIPVRNSLQQPLLKRIILRIGIALKLF</sequence>
<dbReference type="SUPFAM" id="SSF53448">
    <property type="entry name" value="Nucleotide-diphospho-sugar transferases"/>
    <property type="match status" value="1"/>
</dbReference>
<dbReference type="GeneID" id="302998169"/>
<gene>
    <name evidence="1" type="ordered locus">Tresu_1008</name>
</gene>
<dbReference type="STRING" id="869209.Tresu_1008"/>
<reference evidence="2" key="2">
    <citation type="submission" date="2011-04" db="EMBL/GenBank/DDBJ databases">
        <title>The complete genome of chromosome of Treponema succinifaciens DSM 2489.</title>
        <authorList>
            <person name="Lucas S."/>
            <person name="Copeland A."/>
            <person name="Lapidus A."/>
            <person name="Bruce D."/>
            <person name="Goodwin L."/>
            <person name="Pitluck S."/>
            <person name="Peters L."/>
            <person name="Kyrpides N."/>
            <person name="Mavromatis K."/>
            <person name="Ivanova N."/>
            <person name="Ovchinnikova G."/>
            <person name="Teshima H."/>
            <person name="Detter J.C."/>
            <person name="Tapia R."/>
            <person name="Han C."/>
            <person name="Land M."/>
            <person name="Hauser L."/>
            <person name="Markowitz V."/>
            <person name="Cheng J.-F."/>
            <person name="Hugenholtz P."/>
            <person name="Woyke T."/>
            <person name="Wu D."/>
            <person name="Gronow S."/>
            <person name="Wellnitz S."/>
            <person name="Brambilla E."/>
            <person name="Klenk H.-P."/>
            <person name="Eisen J.A."/>
        </authorList>
    </citation>
    <scope>NUCLEOTIDE SEQUENCE [LARGE SCALE GENOMIC DNA]</scope>
    <source>
        <strain evidence="2">ATCC 33096 / DSM 2489 / 6091</strain>
    </source>
</reference>
<dbReference type="InterPro" id="IPR029044">
    <property type="entry name" value="Nucleotide-diphossugar_trans"/>
</dbReference>
<protein>
    <submittedName>
        <fullName evidence="1">Glycosyl transferase family 2</fullName>
    </submittedName>
</protein>
<organism evidence="1 2">
    <name type="scientific">Treponema succinifaciens (strain ATCC 33096 / DSM 2489 / 6091)</name>
    <dbReference type="NCBI Taxonomy" id="869209"/>
    <lineage>
        <taxon>Bacteria</taxon>
        <taxon>Pseudomonadati</taxon>
        <taxon>Spirochaetota</taxon>
        <taxon>Spirochaetia</taxon>
        <taxon>Spirochaetales</taxon>
        <taxon>Treponemataceae</taxon>
        <taxon>Treponema</taxon>
    </lineage>
</organism>
<dbReference type="AlphaFoldDB" id="F2NUU7"/>
<dbReference type="HOGENOM" id="CLU_082425_0_0_12"/>
<dbReference type="Gene3D" id="3.90.550.10">
    <property type="entry name" value="Spore Coat Polysaccharide Biosynthesis Protein SpsA, Chain A"/>
    <property type="match status" value="1"/>
</dbReference>
<dbReference type="EMBL" id="CP002631">
    <property type="protein sequence ID" value="AEB13928.1"/>
    <property type="molecule type" value="Genomic_DNA"/>
</dbReference>